<organism evidence="2 3">
    <name type="scientific">Luteolibacter yonseiensis</name>
    <dbReference type="NCBI Taxonomy" id="1144680"/>
    <lineage>
        <taxon>Bacteria</taxon>
        <taxon>Pseudomonadati</taxon>
        <taxon>Verrucomicrobiota</taxon>
        <taxon>Verrucomicrobiia</taxon>
        <taxon>Verrucomicrobiales</taxon>
        <taxon>Verrucomicrobiaceae</taxon>
        <taxon>Luteolibacter</taxon>
    </lineage>
</organism>
<dbReference type="Gene3D" id="3.30.2310.20">
    <property type="entry name" value="RelE-like"/>
    <property type="match status" value="1"/>
</dbReference>
<evidence type="ECO:0000256" key="1">
    <source>
        <dbReference type="ARBA" id="ARBA00022649"/>
    </source>
</evidence>
<sequence length="100" mass="12023">MKPLRYHPSVQRDIHEAMRYYLESASENVASRFWNELLSALSRIQAEPDSHHFDPSGLRRHNMSRFPYHILFQNLDDRIRIQVIRHNSRSPNFGAHRKRD</sequence>
<dbReference type="InterPro" id="IPR007712">
    <property type="entry name" value="RelE/ParE_toxin"/>
</dbReference>
<dbReference type="Proteomes" id="UP000600139">
    <property type="component" value="Unassembled WGS sequence"/>
</dbReference>
<protein>
    <submittedName>
        <fullName evidence="2">Type II toxin-antitoxin system RelE/ParE family toxin</fullName>
    </submittedName>
</protein>
<dbReference type="EMBL" id="JAENIK010000001">
    <property type="protein sequence ID" value="MBK1814117.1"/>
    <property type="molecule type" value="Genomic_DNA"/>
</dbReference>
<dbReference type="Pfam" id="PF05016">
    <property type="entry name" value="ParE_toxin"/>
    <property type="match status" value="1"/>
</dbReference>
<comment type="caution">
    <text evidence="2">The sequence shown here is derived from an EMBL/GenBank/DDBJ whole genome shotgun (WGS) entry which is preliminary data.</text>
</comment>
<dbReference type="InterPro" id="IPR035093">
    <property type="entry name" value="RelE/ParE_toxin_dom_sf"/>
</dbReference>
<proteinExistence type="predicted"/>
<dbReference type="AlphaFoldDB" id="A0A934V5M8"/>
<name>A0A934V5M8_9BACT</name>
<reference evidence="2" key="1">
    <citation type="submission" date="2021-01" db="EMBL/GenBank/DDBJ databases">
        <title>Modified the classification status of verrucomicrobia.</title>
        <authorList>
            <person name="Feng X."/>
        </authorList>
    </citation>
    <scope>NUCLEOTIDE SEQUENCE</scope>
    <source>
        <strain evidence="2">JCM 18052</strain>
    </source>
</reference>
<gene>
    <name evidence="2" type="ORF">JIN84_00655</name>
</gene>
<keyword evidence="3" id="KW-1185">Reference proteome</keyword>
<accession>A0A934V5M8</accession>
<evidence type="ECO:0000313" key="3">
    <source>
        <dbReference type="Proteomes" id="UP000600139"/>
    </source>
</evidence>
<evidence type="ECO:0000313" key="2">
    <source>
        <dbReference type="EMBL" id="MBK1814117.1"/>
    </source>
</evidence>
<keyword evidence="1" id="KW-1277">Toxin-antitoxin system</keyword>
<dbReference type="RefSeq" id="WP_200349079.1">
    <property type="nucleotide sequence ID" value="NZ_BAABHZ010000005.1"/>
</dbReference>